<protein>
    <recommendedName>
        <fullName evidence="4">DUF3325 domain-containing protein</fullName>
    </recommendedName>
</protein>
<keyword evidence="1" id="KW-1133">Transmembrane helix</keyword>
<dbReference type="EMBL" id="SROY01000008">
    <property type="protein sequence ID" value="TLX20768.1"/>
    <property type="molecule type" value="Genomic_DNA"/>
</dbReference>
<evidence type="ECO:0000313" key="3">
    <source>
        <dbReference type="Proteomes" id="UP000308508"/>
    </source>
</evidence>
<proteinExistence type="predicted"/>
<comment type="caution">
    <text evidence="2">The sequence shown here is derived from an EMBL/GenBank/DDBJ whole genome shotgun (WGS) entry which is preliminary data.</text>
</comment>
<dbReference type="AlphaFoldDB" id="A0A5R9PDD4"/>
<accession>A0A5R9PDD4</accession>
<name>A0A5R9PDD4_9GAMM</name>
<keyword evidence="1" id="KW-0812">Transmembrane</keyword>
<feature type="transmembrane region" description="Helical" evidence="1">
    <location>
        <begin position="57"/>
        <end position="78"/>
    </location>
</feature>
<dbReference type="Proteomes" id="UP000308508">
    <property type="component" value="Unassembled WGS sequence"/>
</dbReference>
<evidence type="ECO:0000313" key="2">
    <source>
        <dbReference type="EMBL" id="TLX20768.1"/>
    </source>
</evidence>
<organism evidence="2 3">
    <name type="scientific">Thermomonas fusca</name>
    <dbReference type="NCBI Taxonomy" id="215690"/>
    <lineage>
        <taxon>Bacteria</taxon>
        <taxon>Pseudomonadati</taxon>
        <taxon>Pseudomonadota</taxon>
        <taxon>Gammaproteobacteria</taxon>
        <taxon>Lysobacterales</taxon>
        <taxon>Lysobacteraceae</taxon>
        <taxon>Thermomonas</taxon>
    </lineage>
</organism>
<sequence length="90" mass="9533">MIAICLLLAALAGLCFYLGSPHQRLWPASRIRARTLRISGWAGLALSLAAGTPQAGVWAGLFSALTALMAALVALPYLDAACRLRAEIQR</sequence>
<keyword evidence="1" id="KW-0472">Membrane</keyword>
<gene>
    <name evidence="2" type="ORF">E5S66_13275</name>
</gene>
<evidence type="ECO:0000256" key="1">
    <source>
        <dbReference type="SAM" id="Phobius"/>
    </source>
</evidence>
<evidence type="ECO:0008006" key="4">
    <source>
        <dbReference type="Google" id="ProtNLM"/>
    </source>
</evidence>
<keyword evidence="3" id="KW-1185">Reference proteome</keyword>
<dbReference type="RefSeq" id="WP_138349984.1">
    <property type="nucleotide sequence ID" value="NZ_SROY01000008.1"/>
</dbReference>
<reference evidence="2 3" key="1">
    <citation type="submission" date="2019-04" db="EMBL/GenBank/DDBJ databases">
        <authorList>
            <person name="Grouzdev D.S."/>
            <person name="Nazina T.N."/>
        </authorList>
    </citation>
    <scope>NUCLEOTIDE SEQUENCE [LARGE SCALE GENOMIC DNA]</scope>
    <source>
        <strain evidence="2 3">SHC 3-19</strain>
    </source>
</reference>